<evidence type="ECO:0000259" key="6">
    <source>
        <dbReference type="PROSITE" id="PS50893"/>
    </source>
</evidence>
<dbReference type="PROSITE" id="PS50893">
    <property type="entry name" value="ABC_TRANSPORTER_2"/>
    <property type="match status" value="1"/>
</dbReference>
<keyword evidence="4 7" id="KW-0067">ATP-binding</keyword>
<dbReference type="RefSeq" id="WP_091121121.1">
    <property type="nucleotide sequence ID" value="NZ_FOLB01000003.1"/>
</dbReference>
<dbReference type="InterPro" id="IPR027417">
    <property type="entry name" value="P-loop_NTPase"/>
</dbReference>
<keyword evidence="2" id="KW-0813">Transport</keyword>
<dbReference type="GO" id="GO:0015658">
    <property type="term" value="F:branched-chain amino acid transmembrane transporter activity"/>
    <property type="evidence" value="ECO:0007669"/>
    <property type="project" value="InterPro"/>
</dbReference>
<dbReference type="GO" id="GO:0015807">
    <property type="term" value="P:L-amino acid transport"/>
    <property type="evidence" value="ECO:0007669"/>
    <property type="project" value="TreeGrafter"/>
</dbReference>
<dbReference type="SUPFAM" id="SSF52540">
    <property type="entry name" value="P-loop containing nucleoside triphosphate hydrolases"/>
    <property type="match status" value="1"/>
</dbReference>
<dbReference type="Gene3D" id="3.40.50.300">
    <property type="entry name" value="P-loop containing nucleotide triphosphate hydrolases"/>
    <property type="match status" value="1"/>
</dbReference>
<dbReference type="PANTHER" id="PTHR43820:SF4">
    <property type="entry name" value="HIGH-AFFINITY BRANCHED-CHAIN AMINO ACID TRANSPORT ATP-BINDING PROTEIN LIVF"/>
    <property type="match status" value="1"/>
</dbReference>
<protein>
    <submittedName>
        <fullName evidence="7">Amino acid/amide ABC transporter ATP-binding protein 2, HAAT family (TC 3.A.1.4.-)</fullName>
    </submittedName>
</protein>
<name>A0A1I1FVQ1_9ACTN</name>
<proteinExistence type="inferred from homology"/>
<organism evidence="7 8">
    <name type="scientific">Nocardioides terrae</name>
    <dbReference type="NCBI Taxonomy" id="574651"/>
    <lineage>
        <taxon>Bacteria</taxon>
        <taxon>Bacillati</taxon>
        <taxon>Actinomycetota</taxon>
        <taxon>Actinomycetes</taxon>
        <taxon>Propionibacteriales</taxon>
        <taxon>Nocardioidaceae</taxon>
        <taxon>Nocardioides</taxon>
    </lineage>
</organism>
<evidence type="ECO:0000256" key="4">
    <source>
        <dbReference type="ARBA" id="ARBA00022840"/>
    </source>
</evidence>
<dbReference type="AlphaFoldDB" id="A0A1I1FVQ1"/>
<keyword evidence="8" id="KW-1185">Reference proteome</keyword>
<feature type="domain" description="ABC transporter" evidence="6">
    <location>
        <begin position="3"/>
        <end position="237"/>
    </location>
</feature>
<evidence type="ECO:0000256" key="5">
    <source>
        <dbReference type="ARBA" id="ARBA00022970"/>
    </source>
</evidence>
<dbReference type="PIRSF" id="PIRSF039137">
    <property type="entry name" value="ABC_branched_ATPase"/>
    <property type="match status" value="1"/>
</dbReference>
<dbReference type="OrthoDB" id="9776369at2"/>
<dbReference type="SMART" id="SM00382">
    <property type="entry name" value="AAA"/>
    <property type="match status" value="1"/>
</dbReference>
<dbReference type="InterPro" id="IPR030660">
    <property type="entry name" value="ABC_branched_ATPase_LivF/BraG"/>
</dbReference>
<dbReference type="GO" id="GO:0005524">
    <property type="term" value="F:ATP binding"/>
    <property type="evidence" value="ECO:0007669"/>
    <property type="project" value="UniProtKB-KW"/>
</dbReference>
<gene>
    <name evidence="7" type="ORF">SAMN04487968_103136</name>
</gene>
<dbReference type="STRING" id="574651.SAMN04487968_103136"/>
<evidence type="ECO:0000256" key="3">
    <source>
        <dbReference type="ARBA" id="ARBA00022741"/>
    </source>
</evidence>
<evidence type="ECO:0000313" key="7">
    <source>
        <dbReference type="EMBL" id="SFC03096.1"/>
    </source>
</evidence>
<dbReference type="EMBL" id="FOLB01000003">
    <property type="protein sequence ID" value="SFC03096.1"/>
    <property type="molecule type" value="Genomic_DNA"/>
</dbReference>
<dbReference type="Pfam" id="PF00005">
    <property type="entry name" value="ABC_tran"/>
    <property type="match status" value="1"/>
</dbReference>
<evidence type="ECO:0000256" key="1">
    <source>
        <dbReference type="ARBA" id="ARBA00005417"/>
    </source>
</evidence>
<comment type="similarity">
    <text evidence="1">Belongs to the ABC transporter superfamily.</text>
</comment>
<evidence type="ECO:0000256" key="2">
    <source>
        <dbReference type="ARBA" id="ARBA00022448"/>
    </source>
</evidence>
<dbReference type="Proteomes" id="UP000198832">
    <property type="component" value="Unassembled WGS sequence"/>
</dbReference>
<dbReference type="InterPro" id="IPR017871">
    <property type="entry name" value="ABC_transporter-like_CS"/>
</dbReference>
<dbReference type="PROSITE" id="PS00211">
    <property type="entry name" value="ABC_TRANSPORTER_1"/>
    <property type="match status" value="1"/>
</dbReference>
<keyword evidence="5" id="KW-0029">Amino-acid transport</keyword>
<dbReference type="GO" id="GO:0016887">
    <property type="term" value="F:ATP hydrolysis activity"/>
    <property type="evidence" value="ECO:0007669"/>
    <property type="project" value="InterPro"/>
</dbReference>
<dbReference type="InterPro" id="IPR052156">
    <property type="entry name" value="BCAA_Transport_ATP-bd_LivF"/>
</dbReference>
<dbReference type="PANTHER" id="PTHR43820">
    <property type="entry name" value="HIGH-AFFINITY BRANCHED-CHAIN AMINO ACID TRANSPORT ATP-BINDING PROTEIN LIVF"/>
    <property type="match status" value="1"/>
</dbReference>
<evidence type="ECO:0000313" key="8">
    <source>
        <dbReference type="Proteomes" id="UP000198832"/>
    </source>
</evidence>
<dbReference type="InterPro" id="IPR003439">
    <property type="entry name" value="ABC_transporter-like_ATP-bd"/>
</dbReference>
<keyword evidence="3" id="KW-0547">Nucleotide-binding</keyword>
<accession>A0A1I1FVQ1</accession>
<dbReference type="CDD" id="cd03224">
    <property type="entry name" value="ABC_TM1139_LivF_branched"/>
    <property type="match status" value="1"/>
</dbReference>
<reference evidence="7 8" key="1">
    <citation type="submission" date="2016-10" db="EMBL/GenBank/DDBJ databases">
        <authorList>
            <person name="de Groot N.N."/>
        </authorList>
    </citation>
    <scope>NUCLEOTIDE SEQUENCE [LARGE SCALE GENOMIC DNA]</scope>
    <source>
        <strain evidence="7 8">CGMCC 1.7056</strain>
    </source>
</reference>
<sequence>MLLEVEGLCVNYGHIEAIRDISFGVEEGTITTLIGANGAGKTTTLKTISGLRPVRAGRIVFDGTDITHLPPYERVKMGLSQSPEGRGCFPGMTVRENLDMGAFVRKDTRTPAYQQDLDRVFDLFPRLSERVNQMAGTMSGGEQQMLAMGRALMARPKVVLLDEPSMGLAPKLIAQIFAIIDEIRAQGTTVLLVEQNAAQALKRSDSAHILETGRIIRSGPGRDLAGDASVKAAYLGGDV</sequence>
<dbReference type="InterPro" id="IPR003593">
    <property type="entry name" value="AAA+_ATPase"/>
</dbReference>